<comment type="caution">
    <text evidence="1">The sequence shown here is derived from an EMBL/GenBank/DDBJ whole genome shotgun (WGS) entry which is preliminary data.</text>
</comment>
<keyword evidence="2" id="KW-1185">Reference proteome</keyword>
<dbReference type="Proteomes" id="UP001454036">
    <property type="component" value="Unassembled WGS sequence"/>
</dbReference>
<dbReference type="EMBL" id="BAABME010034628">
    <property type="protein sequence ID" value="GAA0156585.1"/>
    <property type="molecule type" value="Genomic_DNA"/>
</dbReference>
<evidence type="ECO:0000313" key="2">
    <source>
        <dbReference type="Proteomes" id="UP001454036"/>
    </source>
</evidence>
<evidence type="ECO:0000313" key="1">
    <source>
        <dbReference type="EMBL" id="GAA0156585.1"/>
    </source>
</evidence>
<protein>
    <submittedName>
        <fullName evidence="1">Uncharacterized protein</fullName>
    </submittedName>
</protein>
<dbReference type="InterPro" id="IPR004242">
    <property type="entry name" value="Transposase_21"/>
</dbReference>
<dbReference type="Pfam" id="PF02992">
    <property type="entry name" value="Transposase_21"/>
    <property type="match status" value="2"/>
</dbReference>
<dbReference type="AlphaFoldDB" id="A0AAV3PZ88"/>
<organism evidence="1 2">
    <name type="scientific">Lithospermum erythrorhizon</name>
    <name type="common">Purple gromwell</name>
    <name type="synonym">Lithospermum officinale var. erythrorhizon</name>
    <dbReference type="NCBI Taxonomy" id="34254"/>
    <lineage>
        <taxon>Eukaryota</taxon>
        <taxon>Viridiplantae</taxon>
        <taxon>Streptophyta</taxon>
        <taxon>Embryophyta</taxon>
        <taxon>Tracheophyta</taxon>
        <taxon>Spermatophyta</taxon>
        <taxon>Magnoliopsida</taxon>
        <taxon>eudicotyledons</taxon>
        <taxon>Gunneridae</taxon>
        <taxon>Pentapetalae</taxon>
        <taxon>asterids</taxon>
        <taxon>lamiids</taxon>
        <taxon>Boraginales</taxon>
        <taxon>Boraginaceae</taxon>
        <taxon>Boraginoideae</taxon>
        <taxon>Lithospermeae</taxon>
        <taxon>Lithospermum</taxon>
    </lineage>
</organism>
<reference evidence="1 2" key="1">
    <citation type="submission" date="2024-01" db="EMBL/GenBank/DDBJ databases">
        <title>The complete chloroplast genome sequence of Lithospermum erythrorhizon: insights into the phylogenetic relationship among Boraginaceae species and the maternal lineages of purple gromwells.</title>
        <authorList>
            <person name="Okada T."/>
            <person name="Watanabe K."/>
        </authorList>
    </citation>
    <scope>NUCLEOTIDE SEQUENCE [LARGE SCALE GENOMIC DNA]</scope>
</reference>
<proteinExistence type="predicted"/>
<accession>A0AAV3PZ88</accession>
<sequence>MVRLGSTLMPFIPEFTAEERNIRVGLCTNGFSPFGQCGCSYSSWLVKIWVYNLPQLVDELNDLWAVGVDTYDAYNQQNFRLRVALMWTISDFPATYTLTQ</sequence>
<name>A0AAV3PZ88_LITER</name>
<gene>
    <name evidence="1" type="ORF">LIER_43371</name>
</gene>